<dbReference type="RefSeq" id="WP_114065265.1">
    <property type="nucleotide sequence ID" value="NZ_CP030850.1"/>
</dbReference>
<dbReference type="PANTHER" id="PTHR46796">
    <property type="entry name" value="HTH-TYPE TRANSCRIPTIONAL ACTIVATOR RHAS-RELATED"/>
    <property type="match status" value="1"/>
</dbReference>
<reference evidence="5 6" key="1">
    <citation type="submission" date="2018-07" db="EMBL/GenBank/DDBJ databases">
        <title>Genome sequencing of Runella.</title>
        <authorList>
            <person name="Baek M.-G."/>
            <person name="Yi H."/>
        </authorList>
    </citation>
    <scope>NUCLEOTIDE SEQUENCE [LARGE SCALE GENOMIC DNA]</scope>
    <source>
        <strain evidence="5 6">HYN0085</strain>
    </source>
</reference>
<keyword evidence="2" id="KW-0238">DNA-binding</keyword>
<dbReference type="GO" id="GO:0043565">
    <property type="term" value="F:sequence-specific DNA binding"/>
    <property type="evidence" value="ECO:0007669"/>
    <property type="project" value="InterPro"/>
</dbReference>
<dbReference type="GO" id="GO:0003700">
    <property type="term" value="F:DNA-binding transcription factor activity"/>
    <property type="evidence" value="ECO:0007669"/>
    <property type="project" value="InterPro"/>
</dbReference>
<dbReference type="InterPro" id="IPR009057">
    <property type="entry name" value="Homeodomain-like_sf"/>
</dbReference>
<dbReference type="Pfam" id="PF06719">
    <property type="entry name" value="AraC_N"/>
    <property type="match status" value="1"/>
</dbReference>
<evidence type="ECO:0000313" key="6">
    <source>
        <dbReference type="Proteomes" id="UP000251993"/>
    </source>
</evidence>
<sequence>MNSFNLSHHLQSRKLELVVENRTAYTLENAELNIYETHQIAKNVELTFSNPVLASMIRGKKVMHLDNSPSFDFLPGESVIVPADQTMRIDFPEAHFDNPTQCLALAISPSKIKQIVETLNEKAPLVDNQQGWQFTNENFYFTNENSIHLLIHRLIYIFTENNEAKDFFANLVLQELIVRLMQTKARNVLTNNLPKLANTNRLAFAVKYVQDNIHKNLTVGELADKACMSEPNFFRCFKQQFGITPVEYINQQRIQLSIKLLRNTQYSIADICFACGYNNLNYFLKVFKKAVGTTPANYRRQFIVF</sequence>
<dbReference type="InterPro" id="IPR020449">
    <property type="entry name" value="Tscrpt_reg_AraC-type_HTH"/>
</dbReference>
<dbReference type="SMART" id="SM00342">
    <property type="entry name" value="HTH_ARAC"/>
    <property type="match status" value="1"/>
</dbReference>
<protein>
    <submittedName>
        <fullName evidence="5">AraC family transcriptional regulator</fullName>
    </submittedName>
</protein>
<dbReference type="InterPro" id="IPR018060">
    <property type="entry name" value="HTH_AraC"/>
</dbReference>
<dbReference type="AlphaFoldDB" id="A0A344TCV7"/>
<evidence type="ECO:0000256" key="1">
    <source>
        <dbReference type="ARBA" id="ARBA00023015"/>
    </source>
</evidence>
<dbReference type="PROSITE" id="PS01124">
    <property type="entry name" value="HTH_ARAC_FAMILY_2"/>
    <property type="match status" value="1"/>
</dbReference>
<feature type="domain" description="HTH araC/xylS-type" evidence="4">
    <location>
        <begin position="203"/>
        <end position="301"/>
    </location>
</feature>
<keyword evidence="6" id="KW-1185">Reference proteome</keyword>
<dbReference type="KEGG" id="run:DR864_01410"/>
<evidence type="ECO:0000256" key="3">
    <source>
        <dbReference type="ARBA" id="ARBA00023163"/>
    </source>
</evidence>
<dbReference type="Pfam" id="PF12833">
    <property type="entry name" value="HTH_18"/>
    <property type="match status" value="1"/>
</dbReference>
<dbReference type="PROSITE" id="PS00041">
    <property type="entry name" value="HTH_ARAC_FAMILY_1"/>
    <property type="match status" value="1"/>
</dbReference>
<name>A0A344TCV7_9BACT</name>
<gene>
    <name evidence="5" type="ORF">DR864_01410</name>
</gene>
<evidence type="ECO:0000256" key="2">
    <source>
        <dbReference type="ARBA" id="ARBA00023125"/>
    </source>
</evidence>
<accession>A0A344TCV7</accession>
<dbReference type="Proteomes" id="UP000251993">
    <property type="component" value="Chromosome"/>
</dbReference>
<dbReference type="PRINTS" id="PR00032">
    <property type="entry name" value="HTHARAC"/>
</dbReference>
<dbReference type="EMBL" id="CP030850">
    <property type="protein sequence ID" value="AXE16478.1"/>
    <property type="molecule type" value="Genomic_DNA"/>
</dbReference>
<dbReference type="Gene3D" id="1.10.10.60">
    <property type="entry name" value="Homeodomain-like"/>
    <property type="match status" value="2"/>
</dbReference>
<proteinExistence type="predicted"/>
<evidence type="ECO:0000259" key="4">
    <source>
        <dbReference type="PROSITE" id="PS01124"/>
    </source>
</evidence>
<organism evidence="5 6">
    <name type="scientific">Runella rosea</name>
    <dbReference type="NCBI Taxonomy" id="2259595"/>
    <lineage>
        <taxon>Bacteria</taxon>
        <taxon>Pseudomonadati</taxon>
        <taxon>Bacteroidota</taxon>
        <taxon>Cytophagia</taxon>
        <taxon>Cytophagales</taxon>
        <taxon>Spirosomataceae</taxon>
        <taxon>Runella</taxon>
    </lineage>
</organism>
<keyword evidence="1" id="KW-0805">Transcription regulation</keyword>
<dbReference type="InterPro" id="IPR009594">
    <property type="entry name" value="Tscrpt_reg_HTH_AraC_N"/>
</dbReference>
<dbReference type="OrthoDB" id="9779074at2"/>
<dbReference type="InterPro" id="IPR018062">
    <property type="entry name" value="HTH_AraC-typ_CS"/>
</dbReference>
<keyword evidence="3" id="KW-0804">Transcription</keyword>
<dbReference type="InterPro" id="IPR050204">
    <property type="entry name" value="AraC_XylS_family_regulators"/>
</dbReference>
<dbReference type="SUPFAM" id="SSF46689">
    <property type="entry name" value="Homeodomain-like"/>
    <property type="match status" value="2"/>
</dbReference>
<evidence type="ECO:0000313" key="5">
    <source>
        <dbReference type="EMBL" id="AXE16478.1"/>
    </source>
</evidence>